<comment type="caution">
    <text evidence="6">The sequence shown here is derived from an EMBL/GenBank/DDBJ whole genome shotgun (WGS) entry which is preliminary data.</text>
</comment>
<reference evidence="6 7" key="1">
    <citation type="submission" date="2020-10" db="EMBL/GenBank/DDBJ databases">
        <title>Connecting structure to function with the recovery of over 1000 high-quality activated sludge metagenome-assembled genomes encoding full-length rRNA genes using long-read sequencing.</title>
        <authorList>
            <person name="Singleton C.M."/>
            <person name="Petriglieri F."/>
            <person name="Kristensen J.M."/>
            <person name="Kirkegaard R.H."/>
            <person name="Michaelsen T.Y."/>
            <person name="Andersen M.H."/>
            <person name="Karst S.M."/>
            <person name="Dueholm M.S."/>
            <person name="Nielsen P.H."/>
            <person name="Albertsen M."/>
        </authorList>
    </citation>
    <scope>NUCLEOTIDE SEQUENCE [LARGE SCALE GENOMIC DNA]</scope>
    <source>
        <strain evidence="6">Ribe_18-Q3-R11-54_MAXAC.273</strain>
    </source>
</reference>
<evidence type="ECO:0000256" key="1">
    <source>
        <dbReference type="ARBA" id="ARBA00022801"/>
    </source>
</evidence>
<dbReference type="PANTHER" id="PTHR14226">
    <property type="entry name" value="NEUROPATHY TARGET ESTERASE/SWISS CHEESE D.MELANOGASTER"/>
    <property type="match status" value="1"/>
</dbReference>
<evidence type="ECO:0000256" key="2">
    <source>
        <dbReference type="ARBA" id="ARBA00022963"/>
    </source>
</evidence>
<sequence>MKALVISGGGAKGAWAGGLVEYLSREKGMDWDILVGSSTGSLLVPCVAIKAWDEVKRAYTTSSQNDIFSSCPFIIHKKNDHFKASFNHKGIILQFIQGRKTLGESKSLMKLIRKTFTIEHWNAIQDSGKQIIVTVSNLTHNVIEYKYARDCTYDDFIDWVWISCNLVPFMSLAKKDNCEYADGGFGNPIPVQEAINLGATEIDVVVLQPRHRTLITPPSSNAFMLLLNTFNFMQHQLSRDDISVGMAESRYSGIKIRLIHTPEELTDNSFIFDPEEMSQWWKMGYEHARKIYEEGFWH</sequence>
<evidence type="ECO:0000313" key="6">
    <source>
        <dbReference type="EMBL" id="MBK9984804.1"/>
    </source>
</evidence>
<feature type="domain" description="PNPLA" evidence="5">
    <location>
        <begin position="4"/>
        <end position="195"/>
    </location>
</feature>
<evidence type="ECO:0000256" key="3">
    <source>
        <dbReference type="ARBA" id="ARBA00023098"/>
    </source>
</evidence>
<feature type="active site" description="Proton acceptor" evidence="4">
    <location>
        <position position="182"/>
    </location>
</feature>
<dbReference type="EMBL" id="JADKGY010000031">
    <property type="protein sequence ID" value="MBK9984804.1"/>
    <property type="molecule type" value="Genomic_DNA"/>
</dbReference>
<dbReference type="Pfam" id="PF01734">
    <property type="entry name" value="Patatin"/>
    <property type="match status" value="1"/>
</dbReference>
<dbReference type="GO" id="GO:0016787">
    <property type="term" value="F:hydrolase activity"/>
    <property type="evidence" value="ECO:0007669"/>
    <property type="project" value="UniProtKB-UniRule"/>
</dbReference>
<accession>A0A9D7XPR6</accession>
<protein>
    <submittedName>
        <fullName evidence="6">Patatin-like phospholipase family protein</fullName>
    </submittedName>
</protein>
<dbReference type="PANTHER" id="PTHR14226:SF25">
    <property type="entry name" value="PHOSPHOESTERASE"/>
    <property type="match status" value="1"/>
</dbReference>
<dbReference type="SUPFAM" id="SSF52151">
    <property type="entry name" value="FabD/lysophospholipase-like"/>
    <property type="match status" value="1"/>
</dbReference>
<dbReference type="GO" id="GO:0016042">
    <property type="term" value="P:lipid catabolic process"/>
    <property type="evidence" value="ECO:0007669"/>
    <property type="project" value="UniProtKB-UniRule"/>
</dbReference>
<proteinExistence type="predicted"/>
<dbReference type="InterPro" id="IPR016035">
    <property type="entry name" value="Acyl_Trfase/lysoPLipase"/>
</dbReference>
<evidence type="ECO:0000259" key="5">
    <source>
        <dbReference type="PROSITE" id="PS51635"/>
    </source>
</evidence>
<dbReference type="Gene3D" id="3.40.1090.10">
    <property type="entry name" value="Cytosolic phospholipase A2 catalytic domain"/>
    <property type="match status" value="1"/>
</dbReference>
<name>A0A9D7XPR6_9BACT</name>
<keyword evidence="2 4" id="KW-0442">Lipid degradation</keyword>
<feature type="active site" description="Nucleophile" evidence="4">
    <location>
        <position position="38"/>
    </location>
</feature>
<dbReference type="Proteomes" id="UP000808337">
    <property type="component" value="Unassembled WGS sequence"/>
</dbReference>
<organism evidence="6 7">
    <name type="scientific">Candidatus Opimibacter skivensis</name>
    <dbReference type="NCBI Taxonomy" id="2982028"/>
    <lineage>
        <taxon>Bacteria</taxon>
        <taxon>Pseudomonadati</taxon>
        <taxon>Bacteroidota</taxon>
        <taxon>Saprospiria</taxon>
        <taxon>Saprospirales</taxon>
        <taxon>Saprospiraceae</taxon>
        <taxon>Candidatus Opimibacter</taxon>
    </lineage>
</organism>
<keyword evidence="3 4" id="KW-0443">Lipid metabolism</keyword>
<dbReference type="InterPro" id="IPR050301">
    <property type="entry name" value="NTE"/>
</dbReference>
<feature type="short sequence motif" description="GXGXXG" evidence="4">
    <location>
        <begin position="8"/>
        <end position="13"/>
    </location>
</feature>
<dbReference type="InterPro" id="IPR002641">
    <property type="entry name" value="PNPLA_dom"/>
</dbReference>
<feature type="short sequence motif" description="GXSXG" evidence="4">
    <location>
        <begin position="36"/>
        <end position="40"/>
    </location>
</feature>
<feature type="short sequence motif" description="DGA/G" evidence="4">
    <location>
        <begin position="182"/>
        <end position="184"/>
    </location>
</feature>
<dbReference type="PROSITE" id="PS51635">
    <property type="entry name" value="PNPLA"/>
    <property type="match status" value="1"/>
</dbReference>
<gene>
    <name evidence="6" type="ORF">IPP15_20980</name>
</gene>
<keyword evidence="1 4" id="KW-0378">Hydrolase</keyword>
<evidence type="ECO:0000256" key="4">
    <source>
        <dbReference type="PROSITE-ProRule" id="PRU01161"/>
    </source>
</evidence>
<evidence type="ECO:0000313" key="7">
    <source>
        <dbReference type="Proteomes" id="UP000808337"/>
    </source>
</evidence>
<dbReference type="AlphaFoldDB" id="A0A9D7XPR6"/>